<feature type="compositionally biased region" description="Polar residues" evidence="1">
    <location>
        <begin position="57"/>
        <end position="72"/>
    </location>
</feature>
<dbReference type="EMBL" id="BTRK01000006">
    <property type="protein sequence ID" value="GMR61367.1"/>
    <property type="molecule type" value="Genomic_DNA"/>
</dbReference>
<evidence type="ECO:0000313" key="2">
    <source>
        <dbReference type="EMBL" id="GMR61367.1"/>
    </source>
</evidence>
<evidence type="ECO:0000313" key="3">
    <source>
        <dbReference type="Proteomes" id="UP001328107"/>
    </source>
</evidence>
<name>A0AAN5DF44_9BILA</name>
<sequence length="199" mass="21942">MLRSLGTSVARLSLGSSLRLLSRAPCSSRAGRHLAEEDDDFNRLDTSRRPLGDQKSVYHQFNVNKMRSNGSSRYEGGHDRDRRSSGGFSNGGSYRRGGYGGGRGGRGGFGGRGQGQAGSGLRNIEWSGEQLNPINKDLYEEHPAVTARSQAEIEQWMTANQVNLKGHGIPRPVFEFSEAPFRREMVDKLSNNFQKPTVI</sequence>
<dbReference type="Proteomes" id="UP001328107">
    <property type="component" value="Unassembled WGS sequence"/>
</dbReference>
<comment type="caution">
    <text evidence="2">The sequence shown here is derived from an EMBL/GenBank/DDBJ whole genome shotgun (WGS) entry which is preliminary data.</text>
</comment>
<feature type="compositionally biased region" description="Basic and acidic residues" evidence="1">
    <location>
        <begin position="75"/>
        <end position="84"/>
    </location>
</feature>
<evidence type="ECO:0000256" key="1">
    <source>
        <dbReference type="SAM" id="MobiDB-lite"/>
    </source>
</evidence>
<feature type="non-terminal residue" evidence="2">
    <location>
        <position position="199"/>
    </location>
</feature>
<feature type="compositionally biased region" description="Gly residues" evidence="1">
    <location>
        <begin position="88"/>
        <end position="118"/>
    </location>
</feature>
<proteinExistence type="predicted"/>
<feature type="compositionally biased region" description="Basic and acidic residues" evidence="1">
    <location>
        <begin position="41"/>
        <end position="52"/>
    </location>
</feature>
<protein>
    <submittedName>
        <fullName evidence="2">Uncharacterized protein</fullName>
    </submittedName>
</protein>
<gene>
    <name evidence="2" type="ORF">PMAYCL1PPCAC_31562</name>
</gene>
<accession>A0AAN5DF44</accession>
<reference evidence="3" key="1">
    <citation type="submission" date="2022-10" db="EMBL/GenBank/DDBJ databases">
        <title>Genome assembly of Pristionchus species.</title>
        <authorList>
            <person name="Yoshida K."/>
            <person name="Sommer R.J."/>
        </authorList>
    </citation>
    <scope>NUCLEOTIDE SEQUENCE [LARGE SCALE GENOMIC DNA]</scope>
    <source>
        <strain evidence="3">RS5460</strain>
    </source>
</reference>
<dbReference type="AlphaFoldDB" id="A0AAN5DF44"/>
<organism evidence="2 3">
    <name type="scientific">Pristionchus mayeri</name>
    <dbReference type="NCBI Taxonomy" id="1317129"/>
    <lineage>
        <taxon>Eukaryota</taxon>
        <taxon>Metazoa</taxon>
        <taxon>Ecdysozoa</taxon>
        <taxon>Nematoda</taxon>
        <taxon>Chromadorea</taxon>
        <taxon>Rhabditida</taxon>
        <taxon>Rhabditina</taxon>
        <taxon>Diplogasteromorpha</taxon>
        <taxon>Diplogasteroidea</taxon>
        <taxon>Neodiplogasteridae</taxon>
        <taxon>Pristionchus</taxon>
    </lineage>
</organism>
<feature type="region of interest" description="Disordered" evidence="1">
    <location>
        <begin position="41"/>
        <end position="120"/>
    </location>
</feature>
<keyword evidence="3" id="KW-1185">Reference proteome</keyword>